<feature type="signal peptide" evidence="1">
    <location>
        <begin position="1"/>
        <end position="30"/>
    </location>
</feature>
<dbReference type="EMBL" id="VCQV01000011">
    <property type="protein sequence ID" value="TWP36565.1"/>
    <property type="molecule type" value="Genomic_DNA"/>
</dbReference>
<protein>
    <submittedName>
        <fullName evidence="2">Triacylglycerol lipase</fullName>
    </submittedName>
</protein>
<proteinExistence type="predicted"/>
<dbReference type="Pfam" id="PF03583">
    <property type="entry name" value="LIP"/>
    <property type="match status" value="1"/>
</dbReference>
<dbReference type="PIRSF" id="PIRSF029171">
    <property type="entry name" value="Esterase_LipA"/>
    <property type="match status" value="1"/>
</dbReference>
<dbReference type="GO" id="GO:0016042">
    <property type="term" value="P:lipid catabolic process"/>
    <property type="evidence" value="ECO:0007669"/>
    <property type="project" value="InterPro"/>
</dbReference>
<dbReference type="InterPro" id="IPR029058">
    <property type="entry name" value="AB_hydrolase_fold"/>
</dbReference>
<keyword evidence="1" id="KW-0732">Signal</keyword>
<keyword evidence="3" id="KW-1185">Reference proteome</keyword>
<reference evidence="2 3" key="1">
    <citation type="submission" date="2019-05" db="EMBL/GenBank/DDBJ databases">
        <authorList>
            <person name="Lee S.D."/>
        </authorList>
    </citation>
    <scope>NUCLEOTIDE SEQUENCE [LARGE SCALE GENOMIC DNA]</scope>
    <source>
        <strain evidence="2 3">C5-26</strain>
    </source>
</reference>
<evidence type="ECO:0000313" key="3">
    <source>
        <dbReference type="Proteomes" id="UP000320244"/>
    </source>
</evidence>
<dbReference type="Gene3D" id="1.10.260.130">
    <property type="match status" value="1"/>
</dbReference>
<reference evidence="2 3" key="2">
    <citation type="submission" date="2019-08" db="EMBL/GenBank/DDBJ databases">
        <title>Jejuicoccus antrihumi gen. nov., sp. nov., a new member of the family Dermacoccaceae isolated from a cave.</title>
        <authorList>
            <person name="Schumann P."/>
            <person name="Kim I.S."/>
        </authorList>
    </citation>
    <scope>NUCLEOTIDE SEQUENCE [LARGE SCALE GENOMIC DNA]</scope>
    <source>
        <strain evidence="2 3">C5-26</strain>
    </source>
</reference>
<accession>A0A563E2E4</accession>
<dbReference type="InterPro" id="IPR005152">
    <property type="entry name" value="Lipase_secreted"/>
</dbReference>
<feature type="chain" id="PRO_5021770263" evidence="1">
    <location>
        <begin position="31"/>
        <end position="438"/>
    </location>
</feature>
<evidence type="ECO:0000256" key="1">
    <source>
        <dbReference type="SAM" id="SignalP"/>
    </source>
</evidence>
<organism evidence="2 3">
    <name type="scientific">Leekyejoonella antrihumi</name>
    <dbReference type="NCBI Taxonomy" id="1660198"/>
    <lineage>
        <taxon>Bacteria</taxon>
        <taxon>Bacillati</taxon>
        <taxon>Actinomycetota</taxon>
        <taxon>Actinomycetes</taxon>
        <taxon>Micrococcales</taxon>
        <taxon>Dermacoccaceae</taxon>
        <taxon>Leekyejoonella</taxon>
    </lineage>
</organism>
<dbReference type="PANTHER" id="PTHR34853">
    <property type="match status" value="1"/>
</dbReference>
<dbReference type="Gene3D" id="3.40.50.1820">
    <property type="entry name" value="alpha/beta hydrolase"/>
    <property type="match status" value="1"/>
</dbReference>
<evidence type="ECO:0000313" key="2">
    <source>
        <dbReference type="EMBL" id="TWP36565.1"/>
    </source>
</evidence>
<dbReference type="PANTHER" id="PTHR34853:SF1">
    <property type="entry name" value="LIPASE 5"/>
    <property type="match status" value="1"/>
</dbReference>
<comment type="caution">
    <text evidence="2">The sequence shown here is derived from an EMBL/GenBank/DDBJ whole genome shotgun (WGS) entry which is preliminary data.</text>
</comment>
<dbReference type="GO" id="GO:0004806">
    <property type="term" value="F:triacylglycerol lipase activity"/>
    <property type="evidence" value="ECO:0007669"/>
    <property type="project" value="InterPro"/>
</dbReference>
<dbReference type="SUPFAM" id="SSF53474">
    <property type="entry name" value="alpha/beta-Hydrolases"/>
    <property type="match status" value="1"/>
</dbReference>
<sequence>MHRRLSRIALCSLALSTAAAGMVVAPGAHAASSDSFYTYSGSKPLSSIDPGTVLATRTMPYHVVGIPLPIQAVQLLYRSTDAQGRPAANVTTILRTLSSSPSKAVSYQSFYDSMDPADSPSRAIAGDVTLGGVVPNAEAIFLAPLLAGGYSVIVPDTEGQSADFAAGPEYGMNTLDSIRAATHSPATGLNTGTNVGMLGYSGGAIATNWAAQLAPSYAPQVNKHLVGAADGGLLVDPAHNLKYVDGSLAWAGIAPMAIAGVARAYGIDFTPYLSSYGQQIMAKMQNASIVNVYGQYPGLTWKQLAKPKYANPSSIPALVTAINKLNMGSAATPTIPMFIGQGAAGWEEGTSGAQRGIGAGDGVMIAGDVRSLARQFCATGNRAVKYTQYNLTSHVPTAAIWAPMALGWLGDRFAGKAAPSSCGHIPAGNPLAPMVPNS</sequence>
<dbReference type="AlphaFoldDB" id="A0A563E2E4"/>
<gene>
    <name evidence="2" type="ORF">FGL98_09815</name>
</gene>
<dbReference type="RefSeq" id="WP_146316648.1">
    <property type="nucleotide sequence ID" value="NZ_VCQV01000011.1"/>
</dbReference>
<dbReference type="OrthoDB" id="9798122at2"/>
<dbReference type="Proteomes" id="UP000320244">
    <property type="component" value="Unassembled WGS sequence"/>
</dbReference>
<name>A0A563E2E4_9MICO</name>